<dbReference type="RefSeq" id="WP_059285511.1">
    <property type="nucleotide sequence ID" value="NZ_QJKC01000001.1"/>
</dbReference>
<accession>A0A318JQW8</accession>
<dbReference type="EMBL" id="QJKC01000001">
    <property type="protein sequence ID" value="PXX51047.1"/>
    <property type="molecule type" value="Genomic_DNA"/>
</dbReference>
<dbReference type="AlphaFoldDB" id="A0A318JQW8"/>
<keyword evidence="2" id="KW-1185">Reference proteome</keyword>
<protein>
    <submittedName>
        <fullName evidence="1">Uncharacterized protein</fullName>
    </submittedName>
</protein>
<name>A0A318JQW8_9NEIS</name>
<evidence type="ECO:0000313" key="1">
    <source>
        <dbReference type="EMBL" id="PXX51047.1"/>
    </source>
</evidence>
<reference evidence="1 2" key="1">
    <citation type="submission" date="2018-05" db="EMBL/GenBank/DDBJ databases">
        <title>Genomic Encyclopedia of Type Strains, Phase IV (KMG-IV): sequencing the most valuable type-strain genomes for metagenomic binning, comparative biology and taxonomic classification.</title>
        <authorList>
            <person name="Goeker M."/>
        </authorList>
    </citation>
    <scope>NUCLEOTIDE SEQUENCE [LARGE SCALE GENOMIC DNA]</scope>
    <source>
        <strain evidence="1 2">DSM 25134</strain>
    </source>
</reference>
<proteinExistence type="predicted"/>
<gene>
    <name evidence="1" type="ORF">DFR38_101104</name>
</gene>
<comment type="caution">
    <text evidence="1">The sequence shown here is derived from an EMBL/GenBank/DDBJ whole genome shotgun (WGS) entry which is preliminary data.</text>
</comment>
<dbReference type="Proteomes" id="UP000248395">
    <property type="component" value="Unassembled WGS sequence"/>
</dbReference>
<evidence type="ECO:0000313" key="2">
    <source>
        <dbReference type="Proteomes" id="UP000248395"/>
    </source>
</evidence>
<sequence>MTEVSRLTLSLYANGRAGLMKDEKLSELMDGFLASAPAAIITDDSIAVPADGAEVTARLVVTMLSDGQFKTGIYGDEAALRACSEALLAHMQPHTRREAVPC</sequence>
<organism evidence="1 2">
    <name type="scientific">Aquitalea magnusonii</name>
    <dbReference type="NCBI Taxonomy" id="332411"/>
    <lineage>
        <taxon>Bacteria</taxon>
        <taxon>Pseudomonadati</taxon>
        <taxon>Pseudomonadota</taxon>
        <taxon>Betaproteobacteria</taxon>
        <taxon>Neisseriales</taxon>
        <taxon>Chromobacteriaceae</taxon>
        <taxon>Aquitalea</taxon>
    </lineage>
</organism>
<dbReference type="OrthoDB" id="9878994at2"/>